<dbReference type="EMBL" id="NFKL01000027">
    <property type="protein sequence ID" value="OUP55428.1"/>
    <property type="molecule type" value="Genomic_DNA"/>
</dbReference>
<proteinExistence type="predicted"/>
<dbReference type="Proteomes" id="UP000195326">
    <property type="component" value="Unassembled WGS sequence"/>
</dbReference>
<accession>A0A1Y4LFD5</accession>
<organism evidence="2 3">
    <name type="scientific">Butyricicoccus pullicaecorum</name>
    <dbReference type="NCBI Taxonomy" id="501571"/>
    <lineage>
        <taxon>Bacteria</taxon>
        <taxon>Bacillati</taxon>
        <taxon>Bacillota</taxon>
        <taxon>Clostridia</taxon>
        <taxon>Eubacteriales</taxon>
        <taxon>Butyricicoccaceae</taxon>
        <taxon>Butyricicoccus</taxon>
    </lineage>
</organism>
<evidence type="ECO:0000313" key="2">
    <source>
        <dbReference type="EMBL" id="OUP55428.1"/>
    </source>
</evidence>
<dbReference type="AlphaFoldDB" id="A0A1Y4LFD5"/>
<dbReference type="SMART" id="SM00471">
    <property type="entry name" value="HDc"/>
    <property type="match status" value="1"/>
</dbReference>
<feature type="domain" description="HD/PDEase" evidence="1">
    <location>
        <begin position="241"/>
        <end position="356"/>
    </location>
</feature>
<evidence type="ECO:0000259" key="1">
    <source>
        <dbReference type="SMART" id="SM00471"/>
    </source>
</evidence>
<reference evidence="3" key="1">
    <citation type="submission" date="2017-04" db="EMBL/GenBank/DDBJ databases">
        <title>Function of individual gut microbiota members based on whole genome sequencing of pure cultures obtained from chicken caecum.</title>
        <authorList>
            <person name="Medvecky M."/>
            <person name="Cejkova D."/>
            <person name="Polansky O."/>
            <person name="Karasova D."/>
            <person name="Kubasova T."/>
            <person name="Cizek A."/>
            <person name="Rychlik I."/>
        </authorList>
    </citation>
    <scope>NUCLEOTIDE SEQUENCE [LARGE SCALE GENOMIC DNA]</scope>
    <source>
        <strain evidence="3">An179</strain>
    </source>
</reference>
<dbReference type="NCBIfam" id="TIGR00277">
    <property type="entry name" value="HDIG"/>
    <property type="match status" value="1"/>
</dbReference>
<dbReference type="RefSeq" id="WP_087171090.1">
    <property type="nucleotide sequence ID" value="NZ_NFKL01000027.1"/>
</dbReference>
<evidence type="ECO:0000313" key="3">
    <source>
        <dbReference type="Proteomes" id="UP000195326"/>
    </source>
</evidence>
<comment type="caution">
    <text evidence="2">The sequence shown here is derived from an EMBL/GenBank/DDBJ whole genome shotgun (WGS) entry which is preliminary data.</text>
</comment>
<gene>
    <name evidence="2" type="ORF">B5F15_14705</name>
</gene>
<sequence>MIKLYRYFMPRKDIFAGVSDLNINSSYDIEKFRDILPKNYDSQYIRRRIETEKKMYDLFKAKGGCPEKRHPYYLTLGCCNEWFFKKKHFFGSVVFDLKEFDEKTLSFTYGDSIPTFMDRFYDGKEYRRNIYTLKEIQGIIQKYGYPQQWNPLAEHGPENYIEVQVWSEHPLIAYRPCFYAKNSGLEELVPLLSMRMMKAKNIPETGQRDYCECIKIAKSSPWWDWFCANIRQANPKVFQANVIHGISHSYKCALMAFVLASFQRLDEIDTKTLVLAALYHDIGRSYYDNGRSHGQIGADIVVQYINSNERIHWGKLIHAIRFHDAPEIFSQDKTLRNLKDVDTLDYLRLGFGEYNPEFLREEESKKLILFSLELNIYTFIDANMILKLVSEE</sequence>
<dbReference type="InterPro" id="IPR006675">
    <property type="entry name" value="HDIG_dom"/>
</dbReference>
<dbReference type="SUPFAM" id="SSF109604">
    <property type="entry name" value="HD-domain/PDEase-like"/>
    <property type="match status" value="1"/>
</dbReference>
<dbReference type="Pfam" id="PF01966">
    <property type="entry name" value="HD"/>
    <property type="match status" value="1"/>
</dbReference>
<dbReference type="InterPro" id="IPR006674">
    <property type="entry name" value="HD_domain"/>
</dbReference>
<protein>
    <recommendedName>
        <fullName evidence="1">HD/PDEase domain-containing protein</fullName>
    </recommendedName>
</protein>
<dbReference type="InterPro" id="IPR003607">
    <property type="entry name" value="HD/PDEase_dom"/>
</dbReference>
<dbReference type="Gene3D" id="1.10.3210.10">
    <property type="entry name" value="Hypothetical protein af1432"/>
    <property type="match status" value="1"/>
</dbReference>
<dbReference type="CDD" id="cd00077">
    <property type="entry name" value="HDc"/>
    <property type="match status" value="1"/>
</dbReference>
<name>A0A1Y4LFD5_9FIRM</name>